<name>A0A1D8ETP6_9CAUD</name>
<evidence type="ECO:0000313" key="2">
    <source>
        <dbReference type="Proteomes" id="UP000225090"/>
    </source>
</evidence>
<dbReference type="GeneID" id="40072544"/>
<accession>A0A1D8ETP6</accession>
<dbReference type="KEGG" id="vg:40072544"/>
<protein>
    <submittedName>
        <fullName evidence="1">Uncharacterized protein</fullName>
    </submittedName>
</protein>
<gene>
    <name evidence="1" type="primary">20</name>
    <name evidence="1" type="ORF">DOUCETTE_20</name>
</gene>
<keyword evidence="2" id="KW-1185">Reference proteome</keyword>
<organism evidence="1 2">
    <name type="scientific">Propionibacterium phage Doucette</name>
    <dbReference type="NCBI Taxonomy" id="1897534"/>
    <lineage>
        <taxon>Viruses</taxon>
        <taxon>Duplodnaviria</taxon>
        <taxon>Heunggongvirae</taxon>
        <taxon>Uroviricota</taxon>
        <taxon>Caudoviricetes</taxon>
        <taxon>Doucettevirus</taxon>
        <taxon>Doucettevirus doucette</taxon>
    </lineage>
</organism>
<dbReference type="EMBL" id="KX620751">
    <property type="protein sequence ID" value="AOT24433.1"/>
    <property type="molecule type" value="Genomic_DNA"/>
</dbReference>
<reference evidence="1 2" key="1">
    <citation type="submission" date="2016-07" db="EMBL/GenBank/DDBJ databases">
        <authorList>
            <person name="Modlin R.L."/>
            <person name="Cheng L.S."/>
            <person name="Marinelli L.J."/>
            <person name="Grosset N."/>
            <person name="Gautier M."/>
            <person name="Fitz-Gibbon S."/>
            <person name="Pellegrini M."/>
            <person name="Bowman C.A."/>
            <person name="Russell D.A."/>
            <person name="Jacobs-Sera D."/>
            <person name="Hatfull G.F."/>
        </authorList>
    </citation>
    <scope>NUCLEOTIDE SEQUENCE [LARGE SCALE GENOMIC DNA]</scope>
</reference>
<dbReference type="RefSeq" id="YP_009596941.1">
    <property type="nucleotide sequence ID" value="NC_041893.1"/>
</dbReference>
<sequence>MATAYGPDKYVTPTGPDAPDVPATIITLLDSMRPSLIGHASSIADRTAKYGRASSSSIQAPAGTVVVSAELNAIWVKTSSTLDQWSTIIQHSDEVATVSVVSTQSDQLATVQKFAIPESGIYALYASMNDQNGLDVDGSIREIHVLVNGTWKFGGIFPASKFWLWSGSRTTFLNKGDTYQIDFMQRSGGERSLQVTLSYQRIL</sequence>
<proteinExistence type="predicted"/>
<evidence type="ECO:0000313" key="1">
    <source>
        <dbReference type="EMBL" id="AOT24433.1"/>
    </source>
</evidence>
<dbReference type="Proteomes" id="UP000225090">
    <property type="component" value="Segment"/>
</dbReference>
<dbReference type="OrthoDB" id="9181at10239"/>